<accession>A0A2N0NVE4</accession>
<gene>
    <name evidence="1" type="ORF">RhiirA5_254155</name>
</gene>
<dbReference type="VEuPathDB" id="FungiDB:FUN_020460"/>
<dbReference type="PANTHER" id="PTHR35871">
    <property type="entry name" value="EXPRESSED PROTEIN"/>
    <property type="match status" value="1"/>
</dbReference>
<sequence>ARSIQYWANFWLQNNHLPMSRQGKHQKTIRLIDDEDIAVKCHTWIRSQGGTTTPLKFKEFVEQKLLINSGITKKKTIAKATATRWLNVLGYSFQSQKQGTYYDGHERPDVVEYRKLFLDKIYSYERYMAKYEGETMERIPPMLESNNKEIILVTHDECIFYSNDGKRGVWTKTGELPLRKKGNGRSIMVSEFLSEECGRLKLNAQQHQENSSIPQEARTYLQPGKDREGYWTSEHLIDQVKTKAIPIFETLFPNCIGLFAFDNSSNHAAFRHDALVASKMNLKPGGKQPKMRNTVFGLNNQYQSMVNENGEPKGMKQVLIERGLWKNGLNADCQLCKDKVDDITRIDCCARRIISLQPDFLAQKSALEEAILEAGHLCIFYPKFHCELNFIERYWGAAKRYARENCDYSWSSLQRVVPVALES</sequence>
<name>A0A2N0NVE4_9GLOM</name>
<evidence type="ECO:0008006" key="3">
    <source>
        <dbReference type="Google" id="ProtNLM"/>
    </source>
</evidence>
<dbReference type="GO" id="GO:0003676">
    <property type="term" value="F:nucleic acid binding"/>
    <property type="evidence" value="ECO:0007669"/>
    <property type="project" value="InterPro"/>
</dbReference>
<evidence type="ECO:0000313" key="1">
    <source>
        <dbReference type="EMBL" id="PKB98553.1"/>
    </source>
</evidence>
<organism evidence="1 2">
    <name type="scientific">Rhizophagus irregularis</name>
    <dbReference type="NCBI Taxonomy" id="588596"/>
    <lineage>
        <taxon>Eukaryota</taxon>
        <taxon>Fungi</taxon>
        <taxon>Fungi incertae sedis</taxon>
        <taxon>Mucoromycota</taxon>
        <taxon>Glomeromycotina</taxon>
        <taxon>Glomeromycetes</taxon>
        <taxon>Glomerales</taxon>
        <taxon>Glomeraceae</taxon>
        <taxon>Rhizophagus</taxon>
    </lineage>
</organism>
<dbReference type="Proteomes" id="UP000232722">
    <property type="component" value="Unassembled WGS sequence"/>
</dbReference>
<reference evidence="1 2" key="2">
    <citation type="submission" date="2017-09" db="EMBL/GenBank/DDBJ databases">
        <title>Extensive intraspecific genome diversity in a model arbuscular mycorrhizal fungus.</title>
        <authorList>
            <person name="Chen E.C."/>
            <person name="Morin E."/>
            <person name="Beaudet D."/>
            <person name="Noel J."/>
            <person name="Ndikumana S."/>
            <person name="Charron P."/>
            <person name="St-Onge C."/>
            <person name="Giorgi J."/>
            <person name="Grigoriev I.V."/>
            <person name="Roux C."/>
            <person name="Martin F.M."/>
            <person name="Corradi N."/>
        </authorList>
    </citation>
    <scope>NUCLEOTIDE SEQUENCE [LARGE SCALE GENOMIC DNA]</scope>
    <source>
        <strain evidence="1 2">A5</strain>
    </source>
</reference>
<dbReference type="InterPro" id="IPR036397">
    <property type="entry name" value="RNaseH_sf"/>
</dbReference>
<dbReference type="AlphaFoldDB" id="A0A2N0NVE4"/>
<proteinExistence type="predicted"/>
<reference evidence="1 2" key="1">
    <citation type="submission" date="2016-04" db="EMBL/GenBank/DDBJ databases">
        <title>Genome analyses suggest a sexual origin of heterokaryosis in a supposedly ancient asexual fungus.</title>
        <authorList>
            <person name="Ropars J."/>
            <person name="Sedzielewska K."/>
            <person name="Noel J."/>
            <person name="Charron P."/>
            <person name="Farinelli L."/>
            <person name="Marton T."/>
            <person name="Kruger M."/>
            <person name="Pelin A."/>
            <person name="Brachmann A."/>
            <person name="Corradi N."/>
        </authorList>
    </citation>
    <scope>NUCLEOTIDE SEQUENCE [LARGE SCALE GENOMIC DNA]</scope>
    <source>
        <strain evidence="1 2">A5</strain>
    </source>
</reference>
<comment type="caution">
    <text evidence="1">The sequence shown here is derived from an EMBL/GenBank/DDBJ whole genome shotgun (WGS) entry which is preliminary data.</text>
</comment>
<feature type="non-terminal residue" evidence="1">
    <location>
        <position position="423"/>
    </location>
</feature>
<dbReference type="VEuPathDB" id="FungiDB:RhiirFUN_003427"/>
<dbReference type="PANTHER" id="PTHR35871:SF1">
    <property type="entry name" value="CXC1-LIKE CYSTEINE CLUSTER ASSOCIATED WITH KDZ TRANSPOSASES DOMAIN-CONTAINING PROTEIN"/>
    <property type="match status" value="1"/>
</dbReference>
<dbReference type="Gene3D" id="3.30.420.10">
    <property type="entry name" value="Ribonuclease H-like superfamily/Ribonuclease H"/>
    <property type="match status" value="1"/>
</dbReference>
<dbReference type="EMBL" id="LLXJ01002577">
    <property type="protein sequence ID" value="PKB98553.1"/>
    <property type="molecule type" value="Genomic_DNA"/>
</dbReference>
<dbReference type="VEuPathDB" id="FungiDB:RhiirA1_476236"/>
<protein>
    <recommendedName>
        <fullName evidence="3">Tc1-like transposase DDE domain-containing protein</fullName>
    </recommendedName>
</protein>
<feature type="non-terminal residue" evidence="1">
    <location>
        <position position="1"/>
    </location>
</feature>
<evidence type="ECO:0000313" key="2">
    <source>
        <dbReference type="Proteomes" id="UP000232722"/>
    </source>
</evidence>